<dbReference type="Proteomes" id="UP001589814">
    <property type="component" value="Unassembled WGS sequence"/>
</dbReference>
<keyword evidence="3" id="KW-1185">Reference proteome</keyword>
<protein>
    <recommendedName>
        <fullName evidence="1">DUF7079 domain-containing protein</fullName>
    </recommendedName>
</protein>
<feature type="domain" description="DUF7079" evidence="1">
    <location>
        <begin position="16"/>
        <end position="124"/>
    </location>
</feature>
<name>A0ABV6G7X2_9GAMM</name>
<gene>
    <name evidence="2" type="ORF">ACFFHW_17490</name>
</gene>
<evidence type="ECO:0000313" key="2">
    <source>
        <dbReference type="EMBL" id="MFC0269760.1"/>
    </source>
</evidence>
<sequence length="136" mass="16538">MSEHDTDSHPQQLLDHRRELWLVLAPLWLDREPGERDYAHMAAVIERYDFSDAELERLYRVEMSPVLARHQLSLAGEWRQFDEDRLLRQLTWHVWRLTPNRRRWWMLISGLTTMMTRHRFNMLMDVVLTRRGDGIS</sequence>
<evidence type="ECO:0000259" key="1">
    <source>
        <dbReference type="Pfam" id="PF23296"/>
    </source>
</evidence>
<dbReference type="InterPro" id="IPR055507">
    <property type="entry name" value="DUF7079"/>
</dbReference>
<dbReference type="EMBL" id="JBHLVX010000067">
    <property type="protein sequence ID" value="MFC0269760.1"/>
    <property type="molecule type" value="Genomic_DNA"/>
</dbReference>
<organism evidence="2 3">
    <name type="scientific">Kushneria aurantia</name>
    <dbReference type="NCBI Taxonomy" id="504092"/>
    <lineage>
        <taxon>Bacteria</taxon>
        <taxon>Pseudomonadati</taxon>
        <taxon>Pseudomonadota</taxon>
        <taxon>Gammaproteobacteria</taxon>
        <taxon>Oceanospirillales</taxon>
        <taxon>Halomonadaceae</taxon>
        <taxon>Kushneria</taxon>
    </lineage>
</organism>
<dbReference type="RefSeq" id="WP_019952027.1">
    <property type="nucleotide sequence ID" value="NZ_JBHLVX010000067.1"/>
</dbReference>
<proteinExistence type="predicted"/>
<reference evidence="2 3" key="1">
    <citation type="submission" date="2024-09" db="EMBL/GenBank/DDBJ databases">
        <authorList>
            <person name="Sun Q."/>
            <person name="Mori K."/>
        </authorList>
    </citation>
    <scope>NUCLEOTIDE SEQUENCE [LARGE SCALE GENOMIC DNA]</scope>
    <source>
        <strain evidence="2 3">CCM 7415</strain>
    </source>
</reference>
<dbReference type="Pfam" id="PF23296">
    <property type="entry name" value="DUF7079"/>
    <property type="match status" value="1"/>
</dbReference>
<accession>A0ABV6G7X2</accession>
<comment type="caution">
    <text evidence="2">The sequence shown here is derived from an EMBL/GenBank/DDBJ whole genome shotgun (WGS) entry which is preliminary data.</text>
</comment>
<evidence type="ECO:0000313" key="3">
    <source>
        <dbReference type="Proteomes" id="UP001589814"/>
    </source>
</evidence>